<feature type="transmembrane region" description="Helical" evidence="7">
    <location>
        <begin position="140"/>
        <end position="161"/>
    </location>
</feature>
<dbReference type="PANTHER" id="PTHR30614">
    <property type="entry name" value="MEMBRANE COMPONENT OF AMINO ACID ABC TRANSPORTER"/>
    <property type="match status" value="1"/>
</dbReference>
<evidence type="ECO:0000256" key="3">
    <source>
        <dbReference type="ARBA" id="ARBA00022475"/>
    </source>
</evidence>
<evidence type="ECO:0000259" key="8">
    <source>
        <dbReference type="PROSITE" id="PS50928"/>
    </source>
</evidence>
<sequence length="291" mass="31335">MSAGVLFDAPGPKARRRHMMLTGVGAVILLAVLYVVYKRLDDKGQFSSALWKPFTDWGGFVKPYLFDGLVGTLKAAVIAIVLAGILGFAFALARMSQIKVLRWVASVLVEIFRAIPVLLVMLFSYGYFSNSSQSSLSDNAPLIATVTGLVFYNAAVVCEVIRSGVDQLPNGQREAGLSIGLSPARTLRQIQLPQAITTMLPALISQLVVIVKDTALGYNVLYGELLYSGKIGSVGPTNIVPMIIVIALIYIAINYTLSKLAEYVDRRLKARGRGGKNQQVAGGPVMEPETA</sequence>
<dbReference type="InterPro" id="IPR000515">
    <property type="entry name" value="MetI-like"/>
</dbReference>
<name>A0A3D9UPF8_9MICO</name>
<dbReference type="PROSITE" id="PS50928">
    <property type="entry name" value="ABC_TM1"/>
    <property type="match status" value="1"/>
</dbReference>
<keyword evidence="6 7" id="KW-0472">Membrane</keyword>
<reference evidence="9 10" key="1">
    <citation type="submission" date="2018-08" db="EMBL/GenBank/DDBJ databases">
        <title>Sequencing the genomes of 1000 actinobacteria strains.</title>
        <authorList>
            <person name="Klenk H.-P."/>
        </authorList>
    </citation>
    <scope>NUCLEOTIDE SEQUENCE [LARGE SCALE GENOMIC DNA]</scope>
    <source>
        <strain evidence="9 10">DSM 22967</strain>
    </source>
</reference>
<evidence type="ECO:0000256" key="5">
    <source>
        <dbReference type="ARBA" id="ARBA00022989"/>
    </source>
</evidence>
<feature type="transmembrane region" description="Helical" evidence="7">
    <location>
        <begin position="238"/>
        <end position="257"/>
    </location>
</feature>
<dbReference type="InterPro" id="IPR035906">
    <property type="entry name" value="MetI-like_sf"/>
</dbReference>
<dbReference type="InterPro" id="IPR010065">
    <property type="entry name" value="AA_ABC_transptr_permease_3TM"/>
</dbReference>
<dbReference type="GO" id="GO:0043190">
    <property type="term" value="C:ATP-binding cassette (ABC) transporter complex"/>
    <property type="evidence" value="ECO:0007669"/>
    <property type="project" value="InterPro"/>
</dbReference>
<dbReference type="EMBL" id="QTUA01000001">
    <property type="protein sequence ID" value="REF29890.1"/>
    <property type="molecule type" value="Genomic_DNA"/>
</dbReference>
<organism evidence="9 10">
    <name type="scientific">Calidifontibacter indicus</name>
    <dbReference type="NCBI Taxonomy" id="419650"/>
    <lineage>
        <taxon>Bacteria</taxon>
        <taxon>Bacillati</taxon>
        <taxon>Actinomycetota</taxon>
        <taxon>Actinomycetes</taxon>
        <taxon>Micrococcales</taxon>
        <taxon>Dermacoccaceae</taxon>
        <taxon>Calidifontibacter</taxon>
    </lineage>
</organism>
<comment type="subcellular location">
    <subcellularLocation>
        <location evidence="1 7">Cell membrane</location>
        <topology evidence="1 7">Multi-pass membrane protein</topology>
    </subcellularLocation>
</comment>
<proteinExistence type="inferred from homology"/>
<dbReference type="InterPro" id="IPR043429">
    <property type="entry name" value="ArtM/GltK/GlnP/TcyL/YhdX-like"/>
</dbReference>
<feature type="domain" description="ABC transmembrane type-1" evidence="8">
    <location>
        <begin position="69"/>
        <end position="261"/>
    </location>
</feature>
<evidence type="ECO:0000256" key="7">
    <source>
        <dbReference type="RuleBase" id="RU363032"/>
    </source>
</evidence>
<dbReference type="Pfam" id="PF00528">
    <property type="entry name" value="BPD_transp_1"/>
    <property type="match status" value="1"/>
</dbReference>
<dbReference type="AlphaFoldDB" id="A0A3D9UPF8"/>
<comment type="similarity">
    <text evidence="7">Belongs to the binding-protein-dependent transport system permease family.</text>
</comment>
<feature type="transmembrane region" description="Helical" evidence="7">
    <location>
        <begin position="195"/>
        <end position="218"/>
    </location>
</feature>
<dbReference type="RefSeq" id="WP_115921966.1">
    <property type="nucleotide sequence ID" value="NZ_CBDRMH010000014.1"/>
</dbReference>
<dbReference type="OrthoDB" id="4543034at2"/>
<dbReference type="CDD" id="cd06261">
    <property type="entry name" value="TM_PBP2"/>
    <property type="match status" value="1"/>
</dbReference>
<keyword evidence="2 7" id="KW-0813">Transport</keyword>
<feature type="transmembrane region" description="Helical" evidence="7">
    <location>
        <begin position="73"/>
        <end position="93"/>
    </location>
</feature>
<dbReference type="PANTHER" id="PTHR30614:SF21">
    <property type="entry name" value="AMINO ACID ABC TRANSPORTER PERMEASE"/>
    <property type="match status" value="1"/>
</dbReference>
<dbReference type="Gene3D" id="1.10.3720.10">
    <property type="entry name" value="MetI-like"/>
    <property type="match status" value="1"/>
</dbReference>
<evidence type="ECO:0000256" key="1">
    <source>
        <dbReference type="ARBA" id="ARBA00004651"/>
    </source>
</evidence>
<comment type="caution">
    <text evidence="9">The sequence shown here is derived from an EMBL/GenBank/DDBJ whole genome shotgun (WGS) entry which is preliminary data.</text>
</comment>
<evidence type="ECO:0000313" key="9">
    <source>
        <dbReference type="EMBL" id="REF29890.1"/>
    </source>
</evidence>
<feature type="transmembrane region" description="Helical" evidence="7">
    <location>
        <begin position="20"/>
        <end position="37"/>
    </location>
</feature>
<evidence type="ECO:0000256" key="6">
    <source>
        <dbReference type="ARBA" id="ARBA00023136"/>
    </source>
</evidence>
<keyword evidence="10" id="KW-1185">Reference proteome</keyword>
<dbReference type="SUPFAM" id="SSF161098">
    <property type="entry name" value="MetI-like"/>
    <property type="match status" value="1"/>
</dbReference>
<feature type="transmembrane region" description="Helical" evidence="7">
    <location>
        <begin position="100"/>
        <end position="128"/>
    </location>
</feature>
<evidence type="ECO:0000256" key="4">
    <source>
        <dbReference type="ARBA" id="ARBA00022692"/>
    </source>
</evidence>
<dbReference type="NCBIfam" id="TIGR01726">
    <property type="entry name" value="HEQRo_perm_3TM"/>
    <property type="match status" value="1"/>
</dbReference>
<dbReference type="GO" id="GO:0006865">
    <property type="term" value="P:amino acid transport"/>
    <property type="evidence" value="ECO:0007669"/>
    <property type="project" value="TreeGrafter"/>
</dbReference>
<gene>
    <name evidence="9" type="ORF">DFJ65_0874</name>
</gene>
<evidence type="ECO:0000313" key="10">
    <source>
        <dbReference type="Proteomes" id="UP000256253"/>
    </source>
</evidence>
<dbReference type="Proteomes" id="UP000256253">
    <property type="component" value="Unassembled WGS sequence"/>
</dbReference>
<keyword evidence="3" id="KW-1003">Cell membrane</keyword>
<keyword evidence="4 7" id="KW-0812">Transmembrane</keyword>
<dbReference type="GO" id="GO:0022857">
    <property type="term" value="F:transmembrane transporter activity"/>
    <property type="evidence" value="ECO:0007669"/>
    <property type="project" value="InterPro"/>
</dbReference>
<evidence type="ECO:0000256" key="2">
    <source>
        <dbReference type="ARBA" id="ARBA00022448"/>
    </source>
</evidence>
<protein>
    <submittedName>
        <fullName evidence="9">Amino acid ABC transporter membrane protein 2 (PAAT family)</fullName>
    </submittedName>
</protein>
<accession>A0A3D9UPF8</accession>
<keyword evidence="5 7" id="KW-1133">Transmembrane helix</keyword>